<comment type="caution">
    <text evidence="1">The sequence shown here is derived from an EMBL/GenBank/DDBJ whole genome shotgun (WGS) entry which is preliminary data.</text>
</comment>
<name>A0ABQ6F5B2_9VIBR</name>
<organism evidence="1 2">
    <name type="scientific">Vibrio zhanjiangensis</name>
    <dbReference type="NCBI Taxonomy" id="1046128"/>
    <lineage>
        <taxon>Bacteria</taxon>
        <taxon>Pseudomonadati</taxon>
        <taxon>Pseudomonadota</taxon>
        <taxon>Gammaproteobacteria</taxon>
        <taxon>Vibrionales</taxon>
        <taxon>Vibrionaceae</taxon>
        <taxon>Vibrio</taxon>
    </lineage>
</organism>
<protein>
    <submittedName>
        <fullName evidence="1">Uncharacterized protein</fullName>
    </submittedName>
</protein>
<reference evidence="2" key="1">
    <citation type="journal article" date="2019" name="Int. J. Syst. Evol. Microbiol.">
        <title>The Global Catalogue of Microorganisms (GCM) 10K type strain sequencing project: providing services to taxonomists for standard genome sequencing and annotation.</title>
        <authorList>
            <consortium name="The Broad Institute Genomics Platform"/>
            <consortium name="The Broad Institute Genome Sequencing Center for Infectious Disease"/>
            <person name="Wu L."/>
            <person name="Ma J."/>
        </authorList>
    </citation>
    <scope>NUCLEOTIDE SEQUENCE [LARGE SCALE GENOMIC DNA]</scope>
    <source>
        <strain evidence="2">NBRC 108723</strain>
    </source>
</reference>
<gene>
    <name evidence="1" type="ORF">GCM10007938_37940</name>
</gene>
<dbReference type="RefSeq" id="WP_284193841.1">
    <property type="nucleotide sequence ID" value="NZ_BSPW01000090.1"/>
</dbReference>
<evidence type="ECO:0000313" key="1">
    <source>
        <dbReference type="EMBL" id="GLT20011.1"/>
    </source>
</evidence>
<dbReference type="Proteomes" id="UP001157138">
    <property type="component" value="Unassembled WGS sequence"/>
</dbReference>
<evidence type="ECO:0000313" key="2">
    <source>
        <dbReference type="Proteomes" id="UP001157138"/>
    </source>
</evidence>
<sequence length="263" mass="29190">MYHISISNFKIIEKFNMYKKSSVALAIASLMLFGCGGSDSSNDSQSTQTYQSESTSSLTDYIDVRMSFNNPWKETIGHSYLGVDFEPTSLGLGDKDQFSIGAANLSENESLTSWENGADFVIYYHKGGQNYVIHSNASFFEEEDEGTIFSKDLGGVWSYKKSVSGQTPERSLILRVNRNFSIEGNISSEELEIVNELKRILKSINLSTPMKAYAVHDKDNLDTAPDGGFSQKVDGKIDDNPNDYTGTEQWVDISSVQLSLSPQ</sequence>
<dbReference type="EMBL" id="BSPW01000090">
    <property type="protein sequence ID" value="GLT20011.1"/>
    <property type="molecule type" value="Genomic_DNA"/>
</dbReference>
<keyword evidence="2" id="KW-1185">Reference proteome</keyword>
<accession>A0ABQ6F5B2</accession>
<proteinExistence type="predicted"/>